<dbReference type="GO" id="GO:0004673">
    <property type="term" value="F:protein histidine kinase activity"/>
    <property type="evidence" value="ECO:0007669"/>
    <property type="project" value="UniProtKB-EC"/>
</dbReference>
<evidence type="ECO:0000256" key="5">
    <source>
        <dbReference type="ARBA" id="ARBA00022679"/>
    </source>
</evidence>
<evidence type="ECO:0000256" key="11">
    <source>
        <dbReference type="SAM" id="Phobius"/>
    </source>
</evidence>
<keyword evidence="8 11" id="KW-1133">Transmembrane helix</keyword>
<dbReference type="EMBL" id="CP028843">
    <property type="protein sequence ID" value="AWB19879.1"/>
    <property type="molecule type" value="Genomic_DNA"/>
</dbReference>
<dbReference type="OrthoDB" id="9809567at2"/>
<feature type="transmembrane region" description="Helical" evidence="11">
    <location>
        <begin position="169"/>
        <end position="190"/>
    </location>
</feature>
<sequence length="450" mass="46550">MGSGSGSGSGSGLGQIGSLRRRLLVGALALIAIALVVAGLAIGLILARFVRGQIDQRLDAQIVSLVSGLEKGPALRLARDLDAPPFDRPGSGWTWQIRRDGTVLRSTSLGARDLALPAQPMEDDDRPRPADGTGPRGEALILRILTLPDGTVVAASAPRAALAGPLREAGLAVAASLAVLGLVLAAASVLQVRLGLRPLDTLRQELEAVRAGRRERVPDLQPAEVRPLAAEINALLDQNAAQLAQARTHVANLAHGLKTPLATLSLALSEPGRDPDGRLSRLVASLDRGVRHHLRRARSAALAGATRIRTGLAGPVADLAGALERLHAEKGVRVACAIPPGLAAACDPQDLDEMLGNLIDNACTWCTRAVRVSADASGGDVVVAIEDDGPGLGPEALAAVARRGRRLDETVPGHGFGLAITTELAELYGGGLELDRSGMGGLRARLRLPG</sequence>
<dbReference type="InterPro" id="IPR050428">
    <property type="entry name" value="TCS_sensor_his_kinase"/>
</dbReference>
<accession>A0A2R4WED6</accession>
<evidence type="ECO:0000256" key="3">
    <source>
        <dbReference type="ARBA" id="ARBA00012438"/>
    </source>
</evidence>
<dbReference type="InterPro" id="IPR005467">
    <property type="entry name" value="His_kinase_dom"/>
</dbReference>
<proteinExistence type="predicted"/>
<evidence type="ECO:0000256" key="4">
    <source>
        <dbReference type="ARBA" id="ARBA00022553"/>
    </source>
</evidence>
<keyword evidence="9" id="KW-0902">Two-component regulatory system</keyword>
<dbReference type="GO" id="GO:0005886">
    <property type="term" value="C:plasma membrane"/>
    <property type="evidence" value="ECO:0007669"/>
    <property type="project" value="TreeGrafter"/>
</dbReference>
<keyword evidence="10 11" id="KW-0472">Membrane</keyword>
<evidence type="ECO:0000256" key="9">
    <source>
        <dbReference type="ARBA" id="ARBA00023012"/>
    </source>
</evidence>
<evidence type="ECO:0000256" key="10">
    <source>
        <dbReference type="ARBA" id="ARBA00023136"/>
    </source>
</evidence>
<evidence type="ECO:0000259" key="12">
    <source>
        <dbReference type="PROSITE" id="PS50109"/>
    </source>
</evidence>
<dbReference type="InterPro" id="IPR004358">
    <property type="entry name" value="Sig_transdc_His_kin-like_C"/>
</dbReference>
<dbReference type="Gene3D" id="3.30.565.10">
    <property type="entry name" value="Histidine kinase-like ATPase, C-terminal domain"/>
    <property type="match status" value="1"/>
</dbReference>
<gene>
    <name evidence="14" type="ORF">DA075_02090</name>
</gene>
<keyword evidence="15" id="KW-1185">Reference proteome</keyword>
<dbReference type="PANTHER" id="PTHR45436">
    <property type="entry name" value="SENSOR HISTIDINE KINASE YKOH"/>
    <property type="match status" value="1"/>
</dbReference>
<keyword evidence="5" id="KW-0808">Transferase</keyword>
<dbReference type="PRINTS" id="PR00344">
    <property type="entry name" value="BCTRLSENSOR"/>
</dbReference>
<feature type="domain" description="HAMP" evidence="13">
    <location>
        <begin position="193"/>
        <end position="244"/>
    </location>
</feature>
<evidence type="ECO:0000256" key="8">
    <source>
        <dbReference type="ARBA" id="ARBA00022989"/>
    </source>
</evidence>
<dbReference type="InterPro" id="IPR036890">
    <property type="entry name" value="HATPase_C_sf"/>
</dbReference>
<keyword evidence="6 11" id="KW-0812">Transmembrane</keyword>
<dbReference type="SMART" id="SM00387">
    <property type="entry name" value="HATPase_c"/>
    <property type="match status" value="1"/>
</dbReference>
<dbReference type="EC" id="2.7.13.3" evidence="3"/>
<evidence type="ECO:0000313" key="15">
    <source>
        <dbReference type="Proteomes" id="UP000244755"/>
    </source>
</evidence>
<keyword evidence="4" id="KW-0597">Phosphoprotein</keyword>
<evidence type="ECO:0000313" key="14">
    <source>
        <dbReference type="EMBL" id="AWB19879.1"/>
    </source>
</evidence>
<dbReference type="Proteomes" id="UP000244755">
    <property type="component" value="Chromosome 1"/>
</dbReference>
<dbReference type="PROSITE" id="PS50885">
    <property type="entry name" value="HAMP"/>
    <property type="match status" value="1"/>
</dbReference>
<comment type="catalytic activity">
    <reaction evidence="1">
        <text>ATP + protein L-histidine = ADP + protein N-phospho-L-histidine.</text>
        <dbReference type="EC" id="2.7.13.3"/>
    </reaction>
</comment>
<feature type="domain" description="Histidine kinase" evidence="12">
    <location>
        <begin position="252"/>
        <end position="450"/>
    </location>
</feature>
<dbReference type="KEGG" id="mee:DA075_02090"/>
<evidence type="ECO:0000256" key="6">
    <source>
        <dbReference type="ARBA" id="ARBA00022692"/>
    </source>
</evidence>
<dbReference type="AlphaFoldDB" id="A0A2R4WED6"/>
<dbReference type="Gene3D" id="1.10.287.130">
    <property type="match status" value="1"/>
</dbReference>
<dbReference type="Pfam" id="PF02518">
    <property type="entry name" value="HATPase_c"/>
    <property type="match status" value="1"/>
</dbReference>
<dbReference type="PANTHER" id="PTHR45436:SF5">
    <property type="entry name" value="SENSOR HISTIDINE KINASE TRCS"/>
    <property type="match status" value="1"/>
</dbReference>
<dbReference type="PROSITE" id="PS50109">
    <property type="entry name" value="HIS_KIN"/>
    <property type="match status" value="1"/>
</dbReference>
<dbReference type="SUPFAM" id="SSF55874">
    <property type="entry name" value="ATPase domain of HSP90 chaperone/DNA topoisomerase II/histidine kinase"/>
    <property type="match status" value="1"/>
</dbReference>
<evidence type="ECO:0000256" key="7">
    <source>
        <dbReference type="ARBA" id="ARBA00022777"/>
    </source>
</evidence>
<organism evidence="14 15">
    <name type="scientific">Methylobacterium currus</name>
    <dbReference type="NCBI Taxonomy" id="2051553"/>
    <lineage>
        <taxon>Bacteria</taxon>
        <taxon>Pseudomonadati</taxon>
        <taxon>Pseudomonadota</taxon>
        <taxon>Alphaproteobacteria</taxon>
        <taxon>Hyphomicrobiales</taxon>
        <taxon>Methylobacteriaceae</taxon>
        <taxon>Methylobacterium</taxon>
    </lineage>
</organism>
<dbReference type="GO" id="GO:0000160">
    <property type="term" value="P:phosphorelay signal transduction system"/>
    <property type="evidence" value="ECO:0007669"/>
    <property type="project" value="UniProtKB-KW"/>
</dbReference>
<keyword evidence="7 14" id="KW-0418">Kinase</keyword>
<name>A0A2R4WED6_9HYPH</name>
<evidence type="ECO:0000256" key="2">
    <source>
        <dbReference type="ARBA" id="ARBA00004370"/>
    </source>
</evidence>
<reference evidence="14 15" key="1">
    <citation type="submission" date="2018-04" db="EMBL/GenBank/DDBJ databases">
        <title>Methylobacterium sp. PR1016A genome.</title>
        <authorList>
            <person name="Park W."/>
        </authorList>
    </citation>
    <scope>NUCLEOTIDE SEQUENCE [LARGE SCALE GENOMIC DNA]</scope>
    <source>
        <strain evidence="14 15">PR1016A</strain>
    </source>
</reference>
<evidence type="ECO:0000256" key="1">
    <source>
        <dbReference type="ARBA" id="ARBA00000085"/>
    </source>
</evidence>
<dbReference type="InterPro" id="IPR003594">
    <property type="entry name" value="HATPase_dom"/>
</dbReference>
<evidence type="ECO:0000259" key="13">
    <source>
        <dbReference type="PROSITE" id="PS50885"/>
    </source>
</evidence>
<feature type="transmembrane region" description="Helical" evidence="11">
    <location>
        <begin position="23"/>
        <end position="47"/>
    </location>
</feature>
<comment type="subcellular location">
    <subcellularLocation>
        <location evidence="2">Membrane</location>
    </subcellularLocation>
</comment>
<protein>
    <recommendedName>
        <fullName evidence="3">histidine kinase</fullName>
        <ecNumber evidence="3">2.7.13.3</ecNumber>
    </recommendedName>
</protein>
<dbReference type="InterPro" id="IPR003660">
    <property type="entry name" value="HAMP_dom"/>
</dbReference>